<keyword evidence="1" id="KW-0812">Transmembrane</keyword>
<feature type="transmembrane region" description="Helical" evidence="1">
    <location>
        <begin position="73"/>
        <end position="93"/>
    </location>
</feature>
<feature type="transmembrane region" description="Helical" evidence="1">
    <location>
        <begin position="99"/>
        <end position="119"/>
    </location>
</feature>
<name>A0A2T0T7Y5_9PSEU</name>
<dbReference type="Proteomes" id="UP000239494">
    <property type="component" value="Unassembled WGS sequence"/>
</dbReference>
<dbReference type="EMBL" id="PVTF01000005">
    <property type="protein sequence ID" value="PRY41769.1"/>
    <property type="molecule type" value="Genomic_DNA"/>
</dbReference>
<evidence type="ECO:0000256" key="1">
    <source>
        <dbReference type="SAM" id="Phobius"/>
    </source>
</evidence>
<evidence type="ECO:0008006" key="4">
    <source>
        <dbReference type="Google" id="ProtNLM"/>
    </source>
</evidence>
<feature type="transmembrane region" description="Helical" evidence="1">
    <location>
        <begin position="151"/>
        <end position="175"/>
    </location>
</feature>
<keyword evidence="1" id="KW-0472">Membrane</keyword>
<organism evidence="2 3">
    <name type="scientific">Umezawaea tangerina</name>
    <dbReference type="NCBI Taxonomy" id="84725"/>
    <lineage>
        <taxon>Bacteria</taxon>
        <taxon>Bacillati</taxon>
        <taxon>Actinomycetota</taxon>
        <taxon>Actinomycetes</taxon>
        <taxon>Pseudonocardiales</taxon>
        <taxon>Pseudonocardiaceae</taxon>
        <taxon>Umezawaea</taxon>
    </lineage>
</organism>
<proteinExistence type="predicted"/>
<gene>
    <name evidence="2" type="ORF">CLV43_105528</name>
</gene>
<feature type="transmembrane region" description="Helical" evidence="1">
    <location>
        <begin position="12"/>
        <end position="32"/>
    </location>
</feature>
<dbReference type="RefSeq" id="WP_245886711.1">
    <property type="nucleotide sequence ID" value="NZ_PVTF01000005.1"/>
</dbReference>
<evidence type="ECO:0000313" key="2">
    <source>
        <dbReference type="EMBL" id="PRY41769.1"/>
    </source>
</evidence>
<dbReference type="AlphaFoldDB" id="A0A2T0T7Y5"/>
<keyword evidence="1" id="KW-1133">Transmembrane helix</keyword>
<reference evidence="2 3" key="1">
    <citation type="submission" date="2018-03" db="EMBL/GenBank/DDBJ databases">
        <title>Genomic Encyclopedia of Archaeal and Bacterial Type Strains, Phase II (KMG-II): from individual species to whole genera.</title>
        <authorList>
            <person name="Goeker M."/>
        </authorList>
    </citation>
    <scope>NUCLEOTIDE SEQUENCE [LARGE SCALE GENOMIC DNA]</scope>
    <source>
        <strain evidence="2 3">DSM 44720</strain>
    </source>
</reference>
<protein>
    <recommendedName>
        <fullName evidence="4">Signal transduction histidine kinase</fullName>
    </recommendedName>
</protein>
<feature type="transmembrane region" description="Helical" evidence="1">
    <location>
        <begin position="44"/>
        <end position="66"/>
    </location>
</feature>
<keyword evidence="3" id="KW-1185">Reference proteome</keyword>
<accession>A0A2T0T7Y5</accession>
<evidence type="ECO:0000313" key="3">
    <source>
        <dbReference type="Proteomes" id="UP000239494"/>
    </source>
</evidence>
<feature type="transmembrane region" description="Helical" evidence="1">
    <location>
        <begin position="124"/>
        <end position="145"/>
    </location>
</feature>
<comment type="caution">
    <text evidence="2">The sequence shown here is derived from an EMBL/GenBank/DDBJ whole genome shotgun (WGS) entry which is preliminary data.</text>
</comment>
<sequence>MADLRAQDRVIAIMRTGLLVVTAVVQLGLNAAPLVRHQAEYRPAWVVDAAFAVLALVTAVCAVWVLRGRPLPTAVVAVGAVVVLVASSAVTAALPPDGFFLDVHWSFGLVGWHLLVLLFDRVGLLVAALGTHFAASVVQFALAGGHDRAEVGAAGVVVLSVLSFQAAIAVITLVLRRQSRQAALVAAERDRVTTRAALAEQWERDRRVTFAGQLGATLPLLVGLADRTLDPRDEDTRHRCALAATQLRRLFAENDEVPDPLVHEVAACVDAAQRRGVEVSLAVSGAAVPVPTAVRRELTAPLVVALSAVRGRARVSVLRTDEEVRVAVMTDTEVGIDGGSALVEVDCGTYGEHTRMEARWRTRTG</sequence>